<evidence type="ECO:0000256" key="2">
    <source>
        <dbReference type="ARBA" id="ARBA00022475"/>
    </source>
</evidence>
<dbReference type="STRING" id="335543.Sfum_1252"/>
<gene>
    <name evidence="7" type="ordered locus">Sfum_1252</name>
</gene>
<dbReference type="KEGG" id="sfu:Sfum_1252"/>
<reference evidence="7 8" key="1">
    <citation type="submission" date="2006-10" db="EMBL/GenBank/DDBJ databases">
        <title>Complete sequence of Syntrophobacter fumaroxidans MPOB.</title>
        <authorList>
            <consortium name="US DOE Joint Genome Institute"/>
            <person name="Copeland A."/>
            <person name="Lucas S."/>
            <person name="Lapidus A."/>
            <person name="Barry K."/>
            <person name="Detter J.C."/>
            <person name="Glavina del Rio T."/>
            <person name="Hammon N."/>
            <person name="Israni S."/>
            <person name="Pitluck S."/>
            <person name="Goltsman E.G."/>
            <person name="Martinez M."/>
            <person name="Schmutz J."/>
            <person name="Larimer F."/>
            <person name="Land M."/>
            <person name="Hauser L."/>
            <person name="Kyrpides N."/>
            <person name="Kim E."/>
            <person name="Boone D.R."/>
            <person name="Brockman F."/>
            <person name="Culley D."/>
            <person name="Ferry J."/>
            <person name="Gunsalus R."/>
            <person name="McInerney M.J."/>
            <person name="Morrison M."/>
            <person name="Plugge C."/>
            <person name="Rohlin L."/>
            <person name="Scholten J."/>
            <person name="Sieber J."/>
            <person name="Stams A.J.M."/>
            <person name="Worm P."/>
            <person name="Henstra A.M."/>
            <person name="Richardson P."/>
        </authorList>
    </citation>
    <scope>NUCLEOTIDE SEQUENCE [LARGE SCALE GENOMIC DNA]</scope>
    <source>
        <strain evidence="8">DSM 10017 / MPOB</strain>
    </source>
</reference>
<dbReference type="HOGENOM" id="CLU_081845_2_1_7"/>
<dbReference type="EMBL" id="CP000478">
    <property type="protein sequence ID" value="ABK16944.1"/>
    <property type="molecule type" value="Genomic_DNA"/>
</dbReference>
<keyword evidence="3" id="KW-0812">Transmembrane</keyword>
<dbReference type="eggNOG" id="COG4564">
    <property type="taxonomic scope" value="Bacteria"/>
</dbReference>
<evidence type="ECO:0000256" key="5">
    <source>
        <dbReference type="ARBA" id="ARBA00023136"/>
    </source>
</evidence>
<dbReference type="Pfam" id="PF17200">
    <property type="entry name" value="sCache_2"/>
    <property type="match status" value="2"/>
</dbReference>
<evidence type="ECO:0000256" key="1">
    <source>
        <dbReference type="ARBA" id="ARBA00004651"/>
    </source>
</evidence>
<evidence type="ECO:0000256" key="4">
    <source>
        <dbReference type="ARBA" id="ARBA00022989"/>
    </source>
</evidence>
<dbReference type="InParanoid" id="A0LHP2"/>
<evidence type="ECO:0000256" key="3">
    <source>
        <dbReference type="ARBA" id="ARBA00022692"/>
    </source>
</evidence>
<feature type="domain" description="Single Cache" evidence="6">
    <location>
        <begin position="12"/>
        <end position="86"/>
    </location>
</feature>
<sequence length="302" mass="34064">MRELDIKPLLDRARRLVEEGVAFYKRMPKAIALAEFSSQRGRFVKSDQYIYVLDSTGVMVAHPINETFVGQDFYYVTDCDGKSFNKEIVDTANAEGCGWVEYKWLDPVTRTERPKIVYFEKTHGVIICSGVYGDSPACVMPEHPHNEDAYPAAPADVFPPGDSRMETEAEERGDELVPDDARRFVEQSAAFIRANGTAAALAEFSNPRGRFVRGEQYIFVLDPAGVMLAHGVNSRYIGKNFYHILDADGRQFVKEIVDTANAEGSGWVEYKWGDPLTRTEQTKVLYFELTFGVIICSGIYRH</sequence>
<feature type="domain" description="Single Cache" evidence="6">
    <location>
        <begin position="165"/>
        <end position="254"/>
    </location>
</feature>
<dbReference type="Proteomes" id="UP000001784">
    <property type="component" value="Chromosome"/>
</dbReference>
<dbReference type="SMART" id="SM01049">
    <property type="entry name" value="Cache_2"/>
    <property type="match status" value="2"/>
</dbReference>
<proteinExistence type="predicted"/>
<comment type="subcellular location">
    <subcellularLocation>
        <location evidence="1">Cell membrane</location>
        <topology evidence="1">Multi-pass membrane protein</topology>
    </subcellularLocation>
</comment>
<organism evidence="7 8">
    <name type="scientific">Syntrophobacter fumaroxidans (strain DSM 10017 / MPOB)</name>
    <dbReference type="NCBI Taxonomy" id="335543"/>
    <lineage>
        <taxon>Bacteria</taxon>
        <taxon>Pseudomonadati</taxon>
        <taxon>Thermodesulfobacteriota</taxon>
        <taxon>Syntrophobacteria</taxon>
        <taxon>Syntrophobacterales</taxon>
        <taxon>Syntrophobacteraceae</taxon>
        <taxon>Syntrophobacter</taxon>
    </lineage>
</organism>
<keyword evidence="4" id="KW-1133">Transmembrane helix</keyword>
<dbReference type="GO" id="GO:0005886">
    <property type="term" value="C:plasma membrane"/>
    <property type="evidence" value="ECO:0007669"/>
    <property type="project" value="UniProtKB-SubCell"/>
</dbReference>
<accession>A0LHP2</accession>
<protein>
    <submittedName>
        <fullName evidence="7">Cache, type 2 domain protein</fullName>
    </submittedName>
</protein>
<keyword evidence="5" id="KW-0472">Membrane</keyword>
<evidence type="ECO:0000259" key="6">
    <source>
        <dbReference type="SMART" id="SM01049"/>
    </source>
</evidence>
<dbReference type="InterPro" id="IPR033480">
    <property type="entry name" value="sCache_2"/>
</dbReference>
<name>A0LHP2_SYNFM</name>
<evidence type="ECO:0000313" key="8">
    <source>
        <dbReference type="Proteomes" id="UP000001784"/>
    </source>
</evidence>
<evidence type="ECO:0000313" key="7">
    <source>
        <dbReference type="EMBL" id="ABK16944.1"/>
    </source>
</evidence>
<dbReference type="RefSeq" id="WP_011698115.1">
    <property type="nucleotide sequence ID" value="NC_008554.1"/>
</dbReference>
<keyword evidence="2" id="KW-1003">Cell membrane</keyword>
<dbReference type="Gene3D" id="3.30.450.20">
    <property type="entry name" value="PAS domain"/>
    <property type="match status" value="2"/>
</dbReference>
<dbReference type="AlphaFoldDB" id="A0LHP2"/>
<keyword evidence="8" id="KW-1185">Reference proteome</keyword>